<feature type="region of interest" description="Disordered" evidence="5">
    <location>
        <begin position="37"/>
        <end position="73"/>
    </location>
</feature>
<keyword evidence="2" id="KW-0645">Protease</keyword>
<evidence type="ECO:0000313" key="7">
    <source>
        <dbReference type="EMBL" id="ACU97822.1"/>
    </source>
</evidence>
<feature type="compositionally biased region" description="Low complexity" evidence="5">
    <location>
        <begin position="63"/>
        <end position="72"/>
    </location>
</feature>
<dbReference type="PROSITE" id="PS51935">
    <property type="entry name" value="NLPC_P60"/>
    <property type="match status" value="1"/>
</dbReference>
<dbReference type="InterPro" id="IPR051794">
    <property type="entry name" value="PG_Endopeptidase_C40"/>
</dbReference>
<evidence type="ECO:0000256" key="4">
    <source>
        <dbReference type="ARBA" id="ARBA00022807"/>
    </source>
</evidence>
<organism evidence="7 8">
    <name type="scientific">Saccharomonospora viridis (strain ATCC 15386 / DSM 43017 / JCM 3036 / CCUG 5913 / NBRC 12207 / NCIMB 9602 / P101)</name>
    <name type="common">Thermoactinomyces viridis</name>
    <dbReference type="NCBI Taxonomy" id="471857"/>
    <lineage>
        <taxon>Bacteria</taxon>
        <taxon>Bacillati</taxon>
        <taxon>Actinomycetota</taxon>
        <taxon>Actinomycetes</taxon>
        <taxon>Pseudonocardiales</taxon>
        <taxon>Pseudonocardiaceae</taxon>
        <taxon>Saccharomonospora</taxon>
    </lineage>
</organism>
<evidence type="ECO:0000259" key="6">
    <source>
        <dbReference type="PROSITE" id="PS51935"/>
    </source>
</evidence>
<dbReference type="Proteomes" id="UP000000841">
    <property type="component" value="Chromosome"/>
</dbReference>
<sequence>MRAVGGPRIRKLLLAVLSAAVAVSVFVVALRLTPQSAESTAASPPSSDPSPSSVPSTPPSAEPPTSSVPPTSRLRFEEWVDDVADWLDIPHRAMHAYATATVLLTEEQPDCHLSWVTLAGVGRTATDHGRVNGGTITEDGTMSEPIDTVEVRDFAGDLVSVPGAAGPLQLSPDVWERFKASPTEGTPDIQNIDDAALTAGRAMCAGGRDLSDGDGWLDGVSVLQDEPLFLHRVLATANVYGTVGENRSEPNTAALQAVMFAVDKIGLPYVWGGNGEEAGHDGFDCSGLTTAAYASAGITLMRTAHTQYHSVPLVPADEELQLGDLVFFGDPATKIHHVGIYIGNRQMIDAPTFGQAVQVHNYRKPGDNYAGAGRPTAA</sequence>
<protein>
    <submittedName>
        <fullName evidence="7">Cell wall-associated hydrolase, invasion-associated protein</fullName>
    </submittedName>
</protein>
<dbReference type="InterPro" id="IPR038765">
    <property type="entry name" value="Papain-like_cys_pep_sf"/>
</dbReference>
<dbReference type="CAZy" id="GH23">
    <property type="family name" value="Glycoside Hydrolase Family 23"/>
</dbReference>
<evidence type="ECO:0000256" key="5">
    <source>
        <dbReference type="SAM" id="MobiDB-lite"/>
    </source>
</evidence>
<dbReference type="EMBL" id="CP001683">
    <property type="protein sequence ID" value="ACU97822.1"/>
    <property type="molecule type" value="Genomic_DNA"/>
</dbReference>
<keyword evidence="4" id="KW-0788">Thiol protease</keyword>
<dbReference type="KEGG" id="svi:Svir_28410"/>
<dbReference type="PANTHER" id="PTHR47359:SF3">
    <property type="entry name" value="NLP_P60 DOMAIN-CONTAINING PROTEIN-RELATED"/>
    <property type="match status" value="1"/>
</dbReference>
<evidence type="ECO:0000313" key="8">
    <source>
        <dbReference type="Proteomes" id="UP000000841"/>
    </source>
</evidence>
<dbReference type="SUPFAM" id="SSF53955">
    <property type="entry name" value="Lysozyme-like"/>
    <property type="match status" value="1"/>
</dbReference>
<dbReference type="STRING" id="471857.Svir_28410"/>
<dbReference type="GO" id="GO:0006508">
    <property type="term" value="P:proteolysis"/>
    <property type="evidence" value="ECO:0007669"/>
    <property type="project" value="UniProtKB-KW"/>
</dbReference>
<feature type="compositionally biased region" description="Low complexity" evidence="5">
    <location>
        <begin position="37"/>
        <end position="55"/>
    </location>
</feature>
<keyword evidence="8" id="KW-1185">Reference proteome</keyword>
<evidence type="ECO:0000256" key="2">
    <source>
        <dbReference type="ARBA" id="ARBA00022670"/>
    </source>
</evidence>
<dbReference type="RefSeq" id="WP_015787134.1">
    <property type="nucleotide sequence ID" value="NC_013159.1"/>
</dbReference>
<reference evidence="7 8" key="1">
    <citation type="journal article" date="2009" name="Stand. Genomic Sci.">
        <title>Complete genome sequence of Saccharomonospora viridis type strain (P101).</title>
        <authorList>
            <person name="Pati A."/>
            <person name="Sikorski J."/>
            <person name="Nolan M."/>
            <person name="Lapidus A."/>
            <person name="Copeland A."/>
            <person name="Glavina Del Rio T."/>
            <person name="Lucas S."/>
            <person name="Chen F."/>
            <person name="Tice H."/>
            <person name="Pitluck S."/>
            <person name="Cheng J.F."/>
            <person name="Chertkov O."/>
            <person name="Brettin T."/>
            <person name="Han C."/>
            <person name="Detter J.C."/>
            <person name="Kuske C."/>
            <person name="Bruce D."/>
            <person name="Goodwin L."/>
            <person name="Chain P."/>
            <person name="D'haeseleer P."/>
            <person name="Chen A."/>
            <person name="Palaniappan K."/>
            <person name="Ivanova N."/>
            <person name="Mavromatis K."/>
            <person name="Mikhailova N."/>
            <person name="Rohde M."/>
            <person name="Tindall B.J."/>
            <person name="Goker M."/>
            <person name="Bristow J."/>
            <person name="Eisen J.A."/>
            <person name="Markowitz V."/>
            <person name="Hugenholtz P."/>
            <person name="Kyrpides N.C."/>
            <person name="Klenk H.P."/>
        </authorList>
    </citation>
    <scope>NUCLEOTIDE SEQUENCE [LARGE SCALE GENOMIC DNA]</scope>
    <source>
        <strain evidence="8">ATCC 15386 / DSM 43017 / JCM 3036 / NBRC 12207 / P101</strain>
    </source>
</reference>
<name>C7MW53_SACVD</name>
<proteinExistence type="inferred from homology"/>
<dbReference type="AlphaFoldDB" id="C7MW53"/>
<evidence type="ECO:0000256" key="3">
    <source>
        <dbReference type="ARBA" id="ARBA00022801"/>
    </source>
</evidence>
<dbReference type="InterPro" id="IPR000064">
    <property type="entry name" value="NLP_P60_dom"/>
</dbReference>
<feature type="domain" description="NlpC/P60" evidence="6">
    <location>
        <begin position="251"/>
        <end position="378"/>
    </location>
</feature>
<dbReference type="GO" id="GO:0008234">
    <property type="term" value="F:cysteine-type peptidase activity"/>
    <property type="evidence" value="ECO:0007669"/>
    <property type="project" value="UniProtKB-KW"/>
</dbReference>
<dbReference type="Pfam" id="PF00877">
    <property type="entry name" value="NLPC_P60"/>
    <property type="match status" value="1"/>
</dbReference>
<dbReference type="InterPro" id="IPR023346">
    <property type="entry name" value="Lysozyme-like_dom_sf"/>
</dbReference>
<dbReference type="eggNOG" id="COG0791">
    <property type="taxonomic scope" value="Bacteria"/>
</dbReference>
<comment type="similarity">
    <text evidence="1">Belongs to the peptidase C40 family.</text>
</comment>
<gene>
    <name evidence="7" type="ordered locus">Svir_28410</name>
</gene>
<evidence type="ECO:0000256" key="1">
    <source>
        <dbReference type="ARBA" id="ARBA00007074"/>
    </source>
</evidence>
<accession>C7MW53</accession>
<dbReference type="Gene3D" id="3.90.1720.10">
    <property type="entry name" value="endopeptidase domain like (from Nostoc punctiforme)"/>
    <property type="match status" value="1"/>
</dbReference>
<keyword evidence="3 7" id="KW-0378">Hydrolase</keyword>
<dbReference type="HOGENOM" id="CLU_054383_1_1_11"/>
<dbReference type="PANTHER" id="PTHR47359">
    <property type="entry name" value="PEPTIDOGLYCAN DL-ENDOPEPTIDASE CWLO"/>
    <property type="match status" value="1"/>
</dbReference>
<dbReference type="SUPFAM" id="SSF54001">
    <property type="entry name" value="Cysteine proteinases"/>
    <property type="match status" value="1"/>
</dbReference>